<sequence length="863" mass="93167">MNRVAMRRGIVTRMARFGHPQGQTAAKAGSRPVLAPAAAVGGGVSLLTLGVLAVPSMAQPAPGVAEGFSLAGWLARAPNYGSDLATAVPFAVIGGLTLFAAATALFHLRERRRAKLREDALAVEVAQLQLRCDRAEVIFAAERRVVISFGRKDDDPVIEGDVSIVGDGAAPRRILAFGSWLTAASAQALETALGHLKRNGAAFHLVLRAASGLYFEAEGSAISGQAVLRLREITAERLELVRAHDALITTRGDLEGLQALLDALPQPIWLRAGDGELLWVNAAYGRAVDAADARDALERRLELLDEPTRTASQDARAGGGAYKARIAAVAAGQRRTLDVVEAPTGAGSAGIATDVSELEAMRLDLQRQMQAHIRTLDQLPTAVASFDGTERLVFYNRAYRELWQLDAELLDSRPKDGEILDHLRAARRLPEQADFRVWKNEILAGYKSLEANEHWWYLPDGRTLRVIGNPAPKGGVTYLFDDVTERVQMESRYNALVRARGETLDSLREGVVVFAADGSLTLFNPAFATIWNLEPSLLAGHPHIDEIVALCGHLSEDADWSELRAAVTGLHDTRTSHSQRIKRPDGTVVDCVTAPLPDGSTLITFTDVTAAVDVERVLIERNDALEKTSRLRDDFVHHVSYELRSPLTTIIGFTQLLGDETVGALNARQREYTSHITKSSAALLAIINDILDLATIDNGSIELDLGPVDARETIAAAVRGLEDRLVERSIQLEIEVAPSIGVFIADAKRVRQVLFNLLSNAVGFSAAGQTVKVAAYRQDDEILFSVADEGPGIPPEIKAHVFDRFESYAIGSRHRGVGLGLSIVRSFVELHGGHVELESGTGRGTRVVCHFPAAGGLARVAAE</sequence>
<dbReference type="SMART" id="SM00388">
    <property type="entry name" value="HisKA"/>
    <property type="match status" value="1"/>
</dbReference>
<dbReference type="InterPro" id="IPR004358">
    <property type="entry name" value="Sig_transdc_His_kin-like_C"/>
</dbReference>
<dbReference type="InterPro" id="IPR036890">
    <property type="entry name" value="HATPase_C_sf"/>
</dbReference>
<evidence type="ECO:0000256" key="1">
    <source>
        <dbReference type="ARBA" id="ARBA00000085"/>
    </source>
</evidence>
<dbReference type="SUPFAM" id="SSF55785">
    <property type="entry name" value="PYP-like sensor domain (PAS domain)"/>
    <property type="match status" value="2"/>
</dbReference>
<reference evidence="9 10" key="1">
    <citation type="submission" date="2018-05" db="EMBL/GenBank/DDBJ databases">
        <title>Genomic Encyclopedia of Type Strains, Phase IV (KMG-IV): sequencing the most valuable type-strain genomes for metagenomic binning, comparative biology and taxonomic classification.</title>
        <authorList>
            <person name="Goeker M."/>
        </authorList>
    </citation>
    <scope>NUCLEOTIDE SEQUENCE [LARGE SCALE GENOMIC DNA]</scope>
    <source>
        <strain evidence="9 10">DSM 6462</strain>
    </source>
</reference>
<dbReference type="Pfam" id="PF13188">
    <property type="entry name" value="PAS_8"/>
    <property type="match status" value="1"/>
</dbReference>
<comment type="catalytic activity">
    <reaction evidence="1">
        <text>ATP + protein L-histidine = ADP + protein N-phospho-L-histidine.</text>
        <dbReference type="EC" id="2.7.13.3"/>
    </reaction>
</comment>
<evidence type="ECO:0000256" key="4">
    <source>
        <dbReference type="ARBA" id="ARBA00022679"/>
    </source>
</evidence>
<dbReference type="Pfam" id="PF00512">
    <property type="entry name" value="HisKA"/>
    <property type="match status" value="1"/>
</dbReference>
<organism evidence="9 10">
    <name type="scientific">Chelatococcus asaccharovorans</name>
    <dbReference type="NCBI Taxonomy" id="28210"/>
    <lineage>
        <taxon>Bacteria</taxon>
        <taxon>Pseudomonadati</taxon>
        <taxon>Pseudomonadota</taxon>
        <taxon>Alphaproteobacteria</taxon>
        <taxon>Hyphomicrobiales</taxon>
        <taxon>Chelatococcaceae</taxon>
        <taxon>Chelatococcus</taxon>
    </lineage>
</organism>
<evidence type="ECO:0000313" key="9">
    <source>
        <dbReference type="EMBL" id="PXW58882.1"/>
    </source>
</evidence>
<dbReference type="Proteomes" id="UP000248021">
    <property type="component" value="Unassembled WGS sequence"/>
</dbReference>
<dbReference type="PANTHER" id="PTHR43711">
    <property type="entry name" value="TWO-COMPONENT HISTIDINE KINASE"/>
    <property type="match status" value="1"/>
</dbReference>
<keyword evidence="5" id="KW-0418">Kinase</keyword>
<dbReference type="Gene3D" id="3.30.450.20">
    <property type="entry name" value="PAS domain"/>
    <property type="match status" value="2"/>
</dbReference>
<dbReference type="InterPro" id="IPR036097">
    <property type="entry name" value="HisK_dim/P_sf"/>
</dbReference>
<dbReference type="EMBL" id="QJJK01000005">
    <property type="protein sequence ID" value="PXW58882.1"/>
    <property type="molecule type" value="Genomic_DNA"/>
</dbReference>
<dbReference type="SUPFAM" id="SSF55874">
    <property type="entry name" value="ATPase domain of HSP90 chaperone/DNA topoisomerase II/histidine kinase"/>
    <property type="match status" value="1"/>
</dbReference>
<dbReference type="Pfam" id="PF12860">
    <property type="entry name" value="PAS_7"/>
    <property type="match status" value="2"/>
</dbReference>
<keyword evidence="3" id="KW-0597">Phosphoprotein</keyword>
<keyword evidence="10" id="KW-1185">Reference proteome</keyword>
<proteinExistence type="predicted"/>
<evidence type="ECO:0000256" key="7">
    <source>
        <dbReference type="SAM" id="Phobius"/>
    </source>
</evidence>
<dbReference type="PROSITE" id="PS50109">
    <property type="entry name" value="HIS_KIN"/>
    <property type="match status" value="1"/>
</dbReference>
<dbReference type="InterPro" id="IPR035965">
    <property type="entry name" value="PAS-like_dom_sf"/>
</dbReference>
<keyword evidence="4" id="KW-0808">Transferase</keyword>
<dbReference type="CDD" id="cd00082">
    <property type="entry name" value="HisKA"/>
    <property type="match status" value="1"/>
</dbReference>
<dbReference type="Gene3D" id="1.10.287.130">
    <property type="match status" value="1"/>
</dbReference>
<evidence type="ECO:0000256" key="3">
    <source>
        <dbReference type="ARBA" id="ARBA00022553"/>
    </source>
</evidence>
<keyword evidence="7" id="KW-0812">Transmembrane</keyword>
<dbReference type="InterPro" id="IPR005467">
    <property type="entry name" value="His_kinase_dom"/>
</dbReference>
<gene>
    <name evidence="9" type="ORF">C7450_105230</name>
</gene>
<evidence type="ECO:0000256" key="5">
    <source>
        <dbReference type="ARBA" id="ARBA00022777"/>
    </source>
</evidence>
<comment type="caution">
    <text evidence="9">The sequence shown here is derived from an EMBL/GenBank/DDBJ whole genome shotgun (WGS) entry which is preliminary data.</text>
</comment>
<dbReference type="CDD" id="cd00075">
    <property type="entry name" value="HATPase"/>
    <property type="match status" value="1"/>
</dbReference>
<dbReference type="InterPro" id="IPR003661">
    <property type="entry name" value="HisK_dim/P_dom"/>
</dbReference>
<dbReference type="SMART" id="SM00091">
    <property type="entry name" value="PAS"/>
    <property type="match status" value="3"/>
</dbReference>
<feature type="domain" description="Histidine kinase" evidence="8">
    <location>
        <begin position="638"/>
        <end position="855"/>
    </location>
</feature>
<keyword evidence="6" id="KW-0902">Two-component regulatory system</keyword>
<dbReference type="InterPro" id="IPR000014">
    <property type="entry name" value="PAS"/>
</dbReference>
<evidence type="ECO:0000256" key="2">
    <source>
        <dbReference type="ARBA" id="ARBA00012438"/>
    </source>
</evidence>
<dbReference type="EC" id="2.7.13.3" evidence="2"/>
<dbReference type="SUPFAM" id="SSF47384">
    <property type="entry name" value="Homodimeric domain of signal transducing histidine kinase"/>
    <property type="match status" value="1"/>
</dbReference>
<protein>
    <recommendedName>
        <fullName evidence="2">histidine kinase</fullName>
        <ecNumber evidence="2">2.7.13.3</ecNumber>
    </recommendedName>
</protein>
<dbReference type="PRINTS" id="PR00344">
    <property type="entry name" value="BCTRLSENSOR"/>
</dbReference>
<evidence type="ECO:0000313" key="10">
    <source>
        <dbReference type="Proteomes" id="UP000248021"/>
    </source>
</evidence>
<name>A0A2V3U6T7_9HYPH</name>
<evidence type="ECO:0000259" key="8">
    <source>
        <dbReference type="PROSITE" id="PS50109"/>
    </source>
</evidence>
<dbReference type="PANTHER" id="PTHR43711:SF1">
    <property type="entry name" value="HISTIDINE KINASE 1"/>
    <property type="match status" value="1"/>
</dbReference>
<dbReference type="InterPro" id="IPR050736">
    <property type="entry name" value="Sensor_HK_Regulatory"/>
</dbReference>
<dbReference type="SMART" id="SM00387">
    <property type="entry name" value="HATPase_c"/>
    <property type="match status" value="1"/>
</dbReference>
<dbReference type="Pfam" id="PF02518">
    <property type="entry name" value="HATPase_c"/>
    <property type="match status" value="1"/>
</dbReference>
<keyword evidence="7" id="KW-1133">Transmembrane helix</keyword>
<evidence type="ECO:0000256" key="6">
    <source>
        <dbReference type="ARBA" id="ARBA00023012"/>
    </source>
</evidence>
<dbReference type="AlphaFoldDB" id="A0A2V3U6T7"/>
<dbReference type="InterPro" id="IPR003594">
    <property type="entry name" value="HATPase_dom"/>
</dbReference>
<keyword evidence="7" id="KW-0472">Membrane</keyword>
<accession>A0A2V3U6T7</accession>
<dbReference type="Gene3D" id="3.30.565.10">
    <property type="entry name" value="Histidine kinase-like ATPase, C-terminal domain"/>
    <property type="match status" value="1"/>
</dbReference>
<dbReference type="GO" id="GO:0000155">
    <property type="term" value="F:phosphorelay sensor kinase activity"/>
    <property type="evidence" value="ECO:0007669"/>
    <property type="project" value="InterPro"/>
</dbReference>
<feature type="transmembrane region" description="Helical" evidence="7">
    <location>
        <begin position="84"/>
        <end position="108"/>
    </location>
</feature>